<dbReference type="GO" id="GO:0004521">
    <property type="term" value="F:RNA endonuclease activity"/>
    <property type="evidence" value="ECO:0007669"/>
    <property type="project" value="TreeGrafter"/>
</dbReference>
<proteinExistence type="inferred from homology"/>
<dbReference type="GO" id="GO:0003677">
    <property type="term" value="F:DNA binding"/>
    <property type="evidence" value="ECO:0007669"/>
    <property type="project" value="InterPro"/>
</dbReference>
<keyword evidence="1" id="KW-0378">Hydrolase</keyword>
<evidence type="ECO:0000313" key="3">
    <source>
        <dbReference type="Proteomes" id="UP000593719"/>
    </source>
</evidence>
<dbReference type="Gene3D" id="2.30.30.110">
    <property type="match status" value="1"/>
</dbReference>
<evidence type="ECO:0000313" key="2">
    <source>
        <dbReference type="EMBL" id="QOP42594.1"/>
    </source>
</evidence>
<dbReference type="AlphaFoldDB" id="A0A7M1AYR1"/>
<dbReference type="KEGG" id="ssei:FJR45_00930"/>
<dbReference type="GO" id="GO:0016075">
    <property type="term" value="P:rRNA catabolic process"/>
    <property type="evidence" value="ECO:0007669"/>
    <property type="project" value="TreeGrafter"/>
</dbReference>
<dbReference type="InterPro" id="IPR011067">
    <property type="entry name" value="Plasmid_toxin/cell-grow_inhib"/>
</dbReference>
<organism evidence="2 3">
    <name type="scientific">Sulfurimonas sediminis</name>
    <dbReference type="NCBI Taxonomy" id="2590020"/>
    <lineage>
        <taxon>Bacteria</taxon>
        <taxon>Pseudomonadati</taxon>
        <taxon>Campylobacterota</taxon>
        <taxon>Epsilonproteobacteria</taxon>
        <taxon>Campylobacterales</taxon>
        <taxon>Sulfurimonadaceae</taxon>
        <taxon>Sulfurimonas</taxon>
    </lineage>
</organism>
<comment type="similarity">
    <text evidence="1">Belongs to the PemK/MazF family.</text>
</comment>
<accession>A0A7M1AYR1</accession>
<keyword evidence="1" id="KW-0540">Nuclease</keyword>
<dbReference type="PIRSF" id="PIRSF033490">
    <property type="entry name" value="MazF"/>
    <property type="match status" value="1"/>
</dbReference>
<keyword evidence="1" id="KW-0255">Endonuclease</keyword>
<dbReference type="Pfam" id="PF02452">
    <property type="entry name" value="PemK_toxin"/>
    <property type="match status" value="1"/>
</dbReference>
<dbReference type="EC" id="3.1.-.-" evidence="1"/>
<reference evidence="2 3" key="1">
    <citation type="submission" date="2019-06" db="EMBL/GenBank/DDBJ databases">
        <title>Sulfurimonas gotlandica sp. nov., a chemoautotrophic and psychrotolerant epsilonproteobacterium isolated from a pelagic redoxcline, and an emended description of the genus Sulfurimonas.</title>
        <authorList>
            <person name="Wang S."/>
            <person name="Jiang L."/>
            <person name="Shao Z."/>
        </authorList>
    </citation>
    <scope>NUCLEOTIDE SEQUENCE [LARGE SCALE GENOMIC DNA]</scope>
    <source>
        <strain evidence="2 3">S2-6</strain>
    </source>
</reference>
<gene>
    <name evidence="2" type="ORF">FJR45_00930</name>
</gene>
<dbReference type="Proteomes" id="UP000593719">
    <property type="component" value="Chromosome"/>
</dbReference>
<dbReference type="EMBL" id="CP041235">
    <property type="protein sequence ID" value="QOP42594.1"/>
    <property type="molecule type" value="Genomic_DNA"/>
</dbReference>
<protein>
    <recommendedName>
        <fullName evidence="1">mRNA interferase</fullName>
        <ecNumber evidence="1">3.1.-.-</ecNumber>
    </recommendedName>
</protein>
<dbReference type="GO" id="GO:0016787">
    <property type="term" value="F:hydrolase activity"/>
    <property type="evidence" value="ECO:0007669"/>
    <property type="project" value="UniProtKB-KW"/>
</dbReference>
<dbReference type="SUPFAM" id="SSF50118">
    <property type="entry name" value="Cell growth inhibitor/plasmid maintenance toxic component"/>
    <property type="match status" value="1"/>
</dbReference>
<keyword evidence="3" id="KW-1185">Reference proteome</keyword>
<name>A0A7M1AYR1_9BACT</name>
<dbReference type="InterPro" id="IPR003477">
    <property type="entry name" value="PemK-like"/>
</dbReference>
<sequence length="111" mass="12501">MMYKRGEIILVNLNPQKNNEAGKIRPCVVISSTEVNEILELLTVLPCTTNLLGEGLFRVFLPTREKLEKDCEVMVEQIRGISYKRVLGSLGITSTQELQKIEQGLKALLEL</sequence>
<dbReference type="GO" id="GO:0006402">
    <property type="term" value="P:mRNA catabolic process"/>
    <property type="evidence" value="ECO:0007669"/>
    <property type="project" value="TreeGrafter"/>
</dbReference>
<dbReference type="PANTHER" id="PTHR33988">
    <property type="entry name" value="ENDORIBONUCLEASE MAZF-RELATED"/>
    <property type="match status" value="1"/>
</dbReference>
<comment type="function">
    <text evidence="1">Toxic component of a type II toxin-antitoxin (TA) system.</text>
</comment>
<evidence type="ECO:0000256" key="1">
    <source>
        <dbReference type="PIRNR" id="PIRNR033490"/>
    </source>
</evidence>